<dbReference type="VEuPathDB" id="FungiDB:GMDG_06346"/>
<dbReference type="InterPro" id="IPR037700">
    <property type="entry name" value="NUP88/NUP82"/>
</dbReference>
<evidence type="ECO:0000313" key="10">
    <source>
        <dbReference type="EMBL" id="OAF57183.1"/>
    </source>
</evidence>
<dbReference type="GeneID" id="36289094"/>
<accession>A0A177A7S1</accession>
<keyword evidence="3" id="KW-0509">mRNA transport</keyword>
<name>A0A177A7S1_9PEZI</name>
<keyword evidence="7" id="KW-0539">Nucleus</keyword>
<feature type="compositionally biased region" description="Polar residues" evidence="9">
    <location>
        <begin position="35"/>
        <end position="47"/>
    </location>
</feature>
<gene>
    <name evidence="10" type="ORF">VC83_06032</name>
</gene>
<dbReference type="GO" id="GO:0005643">
    <property type="term" value="C:nuclear pore"/>
    <property type="evidence" value="ECO:0007669"/>
    <property type="project" value="UniProtKB-SubCell"/>
</dbReference>
<evidence type="ECO:0000256" key="7">
    <source>
        <dbReference type="ARBA" id="ARBA00023242"/>
    </source>
</evidence>
<feature type="coiled-coil region" evidence="8">
    <location>
        <begin position="699"/>
        <end position="772"/>
    </location>
</feature>
<dbReference type="Proteomes" id="UP000077154">
    <property type="component" value="Unassembled WGS sequence"/>
</dbReference>
<proteinExistence type="predicted"/>
<protein>
    <recommendedName>
        <fullName evidence="11">Nucleoporin Nup82</fullName>
    </recommendedName>
</protein>
<evidence type="ECO:0000256" key="3">
    <source>
        <dbReference type="ARBA" id="ARBA00022816"/>
    </source>
</evidence>
<dbReference type="GO" id="GO:0000056">
    <property type="term" value="P:ribosomal small subunit export from nucleus"/>
    <property type="evidence" value="ECO:0007669"/>
    <property type="project" value="InterPro"/>
</dbReference>
<sequence>MPDIVSYTPAWLSNPSLGHEIFTPARPKHVDGRAPSTTISSGNSKYNANPGPKRTIARRGAEVFVAVGKEIRWADLVYVKELYEVKLDRKARGKRAEDLSDDGSSNDDDAEGYRIIKTTVADDIKQLVISPHGDYLAILTTHTVHISVLPDSSHLTGPDRSPLRLKMYTLGPTTHVTSQSAVKSALWHPLGVNGTCLVTVTEEAVVRIWELSTTDRWSFDRPALAIDLKKLADGTSLDQDFSASKFGSSKRFSPDSVEMEVASACFGARGTGGWSPMTLWVAMREGDVYALCPLLPEKWAPPPTLIPSLSVAIVAKVAMMEDDFDYSEDTKRLSQQQLSWMSDLDNQEPVIVEGPVGEEPADVYTRPQKPGRVPKLQGPFIFELSPDDSDNDLDTLLSDILVIGAKIDADALMDGEDAELDFGEVDQEGLSIGVICLASSSGRVSICLDVDGVEAQWLPIRKSKQLLFPPQTTPPSLLTYQVLDTLRSKENREDNWPMFSEDVASRYSFFITNWSNVTFISLSAWVFRLESDLQNGPAAGIAFRLDLLAKGENFIRDRLISNNSQGDESLPALAACTSIRDPDLGYFLLTNSSHGPISLALATPEDSFNMRRLITGSPSNEDSESHDQPLLLCPPRPVYEPPAAFTAPSNLPEWHDNLRHSKNKRLLHEPIRLSPATLTIFADAHKIMSEETHRINGAAAELFRRCEKLQVDLKEQIAKANEVANRIEQVIGDDNEVDDSYVGANQSIEDRIENAKDRQRELTERVEIIKKKVGRSVVRELSDREKIWFEEISTLNKNIFGAEDGKEDGLTGGRKMEFWRRFEEVKSLKEGIVEEVVKIREKEGSRAAEATRDEGVPTDIRRGKVAQVMQLIERETALVEGVKGRLERLSLV</sequence>
<reference evidence="10" key="1">
    <citation type="submission" date="2016-03" db="EMBL/GenBank/DDBJ databases">
        <title>Updated assembly of Pseudogymnoascus destructans, the fungus causing white-nose syndrome of bats.</title>
        <authorList>
            <person name="Palmer J.M."/>
            <person name="Drees K.P."/>
            <person name="Foster J.T."/>
            <person name="Lindner D.L."/>
        </authorList>
    </citation>
    <scope>NUCLEOTIDE SEQUENCE [LARGE SCALE GENOMIC DNA]</scope>
    <source>
        <strain evidence="10">20631-21</strain>
    </source>
</reference>
<comment type="subcellular location">
    <subcellularLocation>
        <location evidence="1">Nucleus</location>
        <location evidence="1">Nuclear pore complex</location>
    </subcellularLocation>
</comment>
<dbReference type="AlphaFoldDB" id="A0A177A7S1"/>
<evidence type="ECO:0000256" key="8">
    <source>
        <dbReference type="SAM" id="Coils"/>
    </source>
</evidence>
<dbReference type="GO" id="GO:0000055">
    <property type="term" value="P:ribosomal large subunit export from nucleus"/>
    <property type="evidence" value="ECO:0007669"/>
    <property type="project" value="InterPro"/>
</dbReference>
<keyword evidence="4" id="KW-0653">Protein transport</keyword>
<keyword evidence="2" id="KW-0813">Transport</keyword>
<feature type="region of interest" description="Disordered" evidence="9">
    <location>
        <begin position="24"/>
        <end position="52"/>
    </location>
</feature>
<evidence type="ECO:0000256" key="6">
    <source>
        <dbReference type="ARBA" id="ARBA00023132"/>
    </source>
</evidence>
<evidence type="ECO:0000256" key="2">
    <source>
        <dbReference type="ARBA" id="ARBA00022448"/>
    </source>
</evidence>
<dbReference type="PANTHER" id="PTHR13257:SF0">
    <property type="entry name" value="NUCLEAR PORE COMPLEX PROTEIN NUP88"/>
    <property type="match status" value="1"/>
</dbReference>
<evidence type="ECO:0008006" key="11">
    <source>
        <dbReference type="Google" id="ProtNLM"/>
    </source>
</evidence>
<dbReference type="GO" id="GO:0006406">
    <property type="term" value="P:mRNA export from nucleus"/>
    <property type="evidence" value="ECO:0007669"/>
    <property type="project" value="TreeGrafter"/>
</dbReference>
<dbReference type="PANTHER" id="PTHR13257">
    <property type="entry name" value="NUCLEOPORIN NUP84-RELATED"/>
    <property type="match status" value="1"/>
</dbReference>
<dbReference type="RefSeq" id="XP_024322474.1">
    <property type="nucleotide sequence ID" value="XM_024469638.1"/>
</dbReference>
<evidence type="ECO:0000256" key="4">
    <source>
        <dbReference type="ARBA" id="ARBA00022927"/>
    </source>
</evidence>
<organism evidence="10">
    <name type="scientific">Pseudogymnoascus destructans</name>
    <dbReference type="NCBI Taxonomy" id="655981"/>
    <lineage>
        <taxon>Eukaryota</taxon>
        <taxon>Fungi</taxon>
        <taxon>Dikarya</taxon>
        <taxon>Ascomycota</taxon>
        <taxon>Pezizomycotina</taxon>
        <taxon>Leotiomycetes</taxon>
        <taxon>Thelebolales</taxon>
        <taxon>Thelebolaceae</taxon>
        <taxon>Pseudogymnoascus</taxon>
    </lineage>
</organism>
<keyword evidence="5" id="KW-0811">Translocation</keyword>
<dbReference type="GO" id="GO:0006606">
    <property type="term" value="P:protein import into nucleus"/>
    <property type="evidence" value="ECO:0007669"/>
    <property type="project" value="TreeGrafter"/>
</dbReference>
<dbReference type="OrthoDB" id="341482at2759"/>
<evidence type="ECO:0000256" key="5">
    <source>
        <dbReference type="ARBA" id="ARBA00023010"/>
    </source>
</evidence>
<dbReference type="EMBL" id="KV441401">
    <property type="protein sequence ID" value="OAF57183.1"/>
    <property type="molecule type" value="Genomic_DNA"/>
</dbReference>
<evidence type="ECO:0000256" key="1">
    <source>
        <dbReference type="ARBA" id="ARBA00004567"/>
    </source>
</evidence>
<evidence type="ECO:0000256" key="9">
    <source>
        <dbReference type="SAM" id="MobiDB-lite"/>
    </source>
</evidence>
<dbReference type="eggNOG" id="ENOG502QUNM">
    <property type="taxonomic scope" value="Eukaryota"/>
</dbReference>
<dbReference type="GO" id="GO:0017056">
    <property type="term" value="F:structural constituent of nuclear pore"/>
    <property type="evidence" value="ECO:0007669"/>
    <property type="project" value="InterPro"/>
</dbReference>
<keyword evidence="6" id="KW-0906">Nuclear pore complex</keyword>
<keyword evidence="8" id="KW-0175">Coiled coil</keyword>